<dbReference type="Proteomes" id="UP000075538">
    <property type="component" value="Unassembled WGS sequence"/>
</dbReference>
<organism evidence="4 6">
    <name type="scientific">Acetobacter malorum</name>
    <dbReference type="NCBI Taxonomy" id="178901"/>
    <lineage>
        <taxon>Bacteria</taxon>
        <taxon>Pseudomonadati</taxon>
        <taxon>Pseudomonadota</taxon>
        <taxon>Alphaproteobacteria</taxon>
        <taxon>Acetobacterales</taxon>
        <taxon>Acetobacteraceae</taxon>
        <taxon>Acetobacter</taxon>
    </lineage>
</organism>
<dbReference type="PROSITE" id="PS50846">
    <property type="entry name" value="HMA_2"/>
    <property type="match status" value="1"/>
</dbReference>
<dbReference type="Pfam" id="PF00403">
    <property type="entry name" value="HMA"/>
    <property type="match status" value="1"/>
</dbReference>
<dbReference type="RefSeq" id="WP_043551154.1">
    <property type="nucleotide sequence ID" value="NZ_CALAZD010000112.1"/>
</dbReference>
<protein>
    <recommendedName>
        <fullName evidence="2">HMA domain-containing protein</fullName>
    </recommendedName>
</protein>
<dbReference type="InterPro" id="IPR036163">
    <property type="entry name" value="HMA_dom_sf"/>
</dbReference>
<dbReference type="PATRIC" id="fig|178901.10.peg.1496"/>
<name>A0A087PQJ3_9PROT</name>
<dbReference type="Proteomes" id="UP000075377">
    <property type="component" value="Unassembled WGS sequence"/>
</dbReference>
<dbReference type="GeneID" id="29556267"/>
<dbReference type="InterPro" id="IPR006121">
    <property type="entry name" value="HMA_dom"/>
</dbReference>
<keyword evidence="1" id="KW-0479">Metal-binding</keyword>
<evidence type="ECO:0000313" key="5">
    <source>
        <dbReference type="Proteomes" id="UP000075377"/>
    </source>
</evidence>
<dbReference type="PANTHER" id="PTHR46594">
    <property type="entry name" value="P-TYPE CATION-TRANSPORTING ATPASE"/>
    <property type="match status" value="1"/>
</dbReference>
<dbReference type="GO" id="GO:0046872">
    <property type="term" value="F:metal ion binding"/>
    <property type="evidence" value="ECO:0007669"/>
    <property type="project" value="UniProtKB-KW"/>
</dbReference>
<proteinExistence type="predicted"/>
<sequence>MTKTETFIVEGMSCNGCSSKLKKALEALNGVSEADVVLEGGTVTVQYDPALVTPAQFSEVVDDLGFDLAS</sequence>
<evidence type="ECO:0000313" key="6">
    <source>
        <dbReference type="Proteomes" id="UP000075538"/>
    </source>
</evidence>
<dbReference type="InterPro" id="IPR017969">
    <property type="entry name" value="Heavy-metal-associated_CS"/>
</dbReference>
<dbReference type="AlphaFoldDB" id="A0A087PQJ3"/>
<dbReference type="PROSITE" id="PS01047">
    <property type="entry name" value="HMA_1"/>
    <property type="match status" value="1"/>
</dbReference>
<dbReference type="PANTHER" id="PTHR46594:SF4">
    <property type="entry name" value="P-TYPE CATION-TRANSPORTING ATPASE"/>
    <property type="match status" value="1"/>
</dbReference>
<dbReference type="EMBL" id="LHZX01000225">
    <property type="protein sequence ID" value="KXV70451.1"/>
    <property type="molecule type" value="Genomic_DNA"/>
</dbReference>
<evidence type="ECO:0000256" key="1">
    <source>
        <dbReference type="ARBA" id="ARBA00022723"/>
    </source>
</evidence>
<evidence type="ECO:0000313" key="3">
    <source>
        <dbReference type="EMBL" id="KXV70451.1"/>
    </source>
</evidence>
<dbReference type="OrthoDB" id="9814359at2"/>
<gene>
    <name evidence="3" type="ORF">AD951_02840</name>
    <name evidence="4" type="ORF">AD953_08445</name>
</gene>
<comment type="caution">
    <text evidence="4">The sequence shown here is derived from an EMBL/GenBank/DDBJ whole genome shotgun (WGS) entry which is preliminary data.</text>
</comment>
<accession>A0A087PQJ3</accession>
<reference evidence="5 6" key="1">
    <citation type="submission" date="2015-06" db="EMBL/GenBank/DDBJ databases">
        <title>Improved classification and identification of acetic acid bacteria using matrix-assisted laser desorption/ionization time-of-flight mass spectrometry; Gluconobacter nephelii and Gluconobacter uchimurae are later heterotypic synonyms of Gluconobacter japonicus and Gluconobacter oxydans, respectively.</title>
        <authorList>
            <person name="Li L."/>
            <person name="Cleenwerck I."/>
            <person name="De Vuyst L."/>
            <person name="Vandamme P."/>
        </authorList>
    </citation>
    <scope>NUCLEOTIDE SEQUENCE [LARGE SCALE GENOMIC DNA]</scope>
    <source>
        <strain evidence="4 6">LMG 1604</strain>
        <strain evidence="3 5">LMG 1699</strain>
    </source>
</reference>
<feature type="domain" description="HMA" evidence="2">
    <location>
        <begin position="3"/>
        <end position="69"/>
    </location>
</feature>
<dbReference type="EMBL" id="LHZZ01000550">
    <property type="protein sequence ID" value="KXV75214.1"/>
    <property type="molecule type" value="Genomic_DNA"/>
</dbReference>
<dbReference type="FunFam" id="3.30.70.100:FF:000001">
    <property type="entry name" value="ATPase copper transporting beta"/>
    <property type="match status" value="1"/>
</dbReference>
<evidence type="ECO:0000313" key="4">
    <source>
        <dbReference type="EMBL" id="KXV75214.1"/>
    </source>
</evidence>
<dbReference type="SUPFAM" id="SSF55008">
    <property type="entry name" value="HMA, heavy metal-associated domain"/>
    <property type="match status" value="1"/>
</dbReference>
<evidence type="ECO:0000259" key="2">
    <source>
        <dbReference type="PROSITE" id="PS50846"/>
    </source>
</evidence>
<dbReference type="Gene3D" id="3.30.70.100">
    <property type="match status" value="1"/>
</dbReference>
<dbReference type="CDD" id="cd00371">
    <property type="entry name" value="HMA"/>
    <property type="match status" value="1"/>
</dbReference>